<evidence type="ECO:0000256" key="5">
    <source>
        <dbReference type="ARBA" id="ARBA00023130"/>
    </source>
</evidence>
<keyword evidence="4" id="KW-0175">Coiled coil</keyword>
<proteinExistence type="predicted"/>
<dbReference type="OrthoDB" id="7725475at2759"/>
<keyword evidence="5" id="KW-0391">Immunity</keyword>
<keyword evidence="6" id="KW-1015">Disulfide bond</keyword>
<evidence type="ECO:0000256" key="3">
    <source>
        <dbReference type="ARBA" id="ARBA00022729"/>
    </source>
</evidence>
<dbReference type="Pfam" id="PF00147">
    <property type="entry name" value="Fibrinogen_C"/>
    <property type="match status" value="1"/>
</dbReference>
<evidence type="ECO:0000313" key="12">
    <source>
        <dbReference type="Proteomes" id="UP000824540"/>
    </source>
</evidence>
<sequence>AQSDCQKETIRLRSQLKTLESHCAQIYNDGNRKSGFYMIKPLQAPSKVKVYCDMSEGGGWTVIQRRSDGSESFDRINLVDFEDNYRYAVYTGFKVASEKDSYQLGFGRYSGSAGDSLSGSYHPEVQWWASHQGMKFSTHDRDNDRYERNCAHVTLPI</sequence>
<evidence type="ECO:0000259" key="10">
    <source>
        <dbReference type="PROSITE" id="PS51406"/>
    </source>
</evidence>
<dbReference type="Proteomes" id="UP000824540">
    <property type="component" value="Unassembled WGS sequence"/>
</dbReference>
<dbReference type="GO" id="GO:0002250">
    <property type="term" value="P:adaptive immune response"/>
    <property type="evidence" value="ECO:0007669"/>
    <property type="project" value="UniProtKB-KW"/>
</dbReference>
<keyword evidence="2" id="KW-0964">Secreted</keyword>
<dbReference type="GO" id="GO:0034116">
    <property type="term" value="P:positive regulation of heterotypic cell-cell adhesion"/>
    <property type="evidence" value="ECO:0007669"/>
    <property type="project" value="TreeGrafter"/>
</dbReference>
<evidence type="ECO:0000256" key="9">
    <source>
        <dbReference type="ARBA" id="ARBA00049681"/>
    </source>
</evidence>
<keyword evidence="3" id="KW-0732">Signal</keyword>
<dbReference type="SUPFAM" id="SSF56496">
    <property type="entry name" value="Fibrinogen C-terminal domain-like"/>
    <property type="match status" value="1"/>
</dbReference>
<reference evidence="11" key="1">
    <citation type="thesis" date="2021" institute="BYU ScholarsArchive" country="Provo, UT, USA">
        <title>Applications of and Algorithms for Genome Assembly and Genomic Analyses with an Emphasis on Marine Teleosts.</title>
        <authorList>
            <person name="Pickett B.D."/>
        </authorList>
    </citation>
    <scope>NUCLEOTIDE SEQUENCE</scope>
    <source>
        <strain evidence="11">HI-2016</strain>
    </source>
</reference>
<feature type="domain" description="Fibrinogen C-terminal" evidence="10">
    <location>
        <begin position="14"/>
        <end position="157"/>
    </location>
</feature>
<name>A0A8T2P3D4_9TELE</name>
<protein>
    <recommendedName>
        <fullName evidence="7">Fibrinogen-like protein 1</fullName>
    </recommendedName>
</protein>
<dbReference type="GO" id="GO:0070527">
    <property type="term" value="P:platelet aggregation"/>
    <property type="evidence" value="ECO:0007669"/>
    <property type="project" value="TreeGrafter"/>
</dbReference>
<evidence type="ECO:0000256" key="7">
    <source>
        <dbReference type="ARBA" id="ARBA00039489"/>
    </source>
</evidence>
<dbReference type="InterPro" id="IPR002181">
    <property type="entry name" value="Fibrinogen_a/b/g_C_dom"/>
</dbReference>
<comment type="function">
    <text evidence="8">Immune suppressive molecule that inhibits antigen-specific T-cell activation by acting as a major ligand of LAG3. Responsible for LAG3 T-cell inhibitory function. Binds LAG3 independently from MHC class II (MHC-II). Secreted by, and promotes growth of, hepatocytes.</text>
</comment>
<evidence type="ECO:0000256" key="2">
    <source>
        <dbReference type="ARBA" id="ARBA00022525"/>
    </source>
</evidence>
<evidence type="ECO:0000256" key="1">
    <source>
        <dbReference type="ARBA" id="ARBA00004613"/>
    </source>
</evidence>
<keyword evidence="12" id="KW-1185">Reference proteome</keyword>
<dbReference type="NCBIfam" id="NF040941">
    <property type="entry name" value="GGGWT_bact"/>
    <property type="match status" value="1"/>
</dbReference>
<dbReference type="EMBL" id="JAFBMS010000014">
    <property type="protein sequence ID" value="KAG9346994.1"/>
    <property type="molecule type" value="Genomic_DNA"/>
</dbReference>
<evidence type="ECO:0000256" key="4">
    <source>
        <dbReference type="ARBA" id="ARBA00023054"/>
    </source>
</evidence>
<keyword evidence="5" id="KW-1064">Adaptive immunity</keyword>
<dbReference type="Gene3D" id="3.90.215.10">
    <property type="entry name" value="Gamma Fibrinogen, chain A, domain 1"/>
    <property type="match status" value="2"/>
</dbReference>
<dbReference type="PANTHER" id="PTHR47221">
    <property type="entry name" value="FIBRINOGEN ALPHA CHAIN"/>
    <property type="match status" value="1"/>
</dbReference>
<feature type="non-terminal residue" evidence="11">
    <location>
        <position position="157"/>
    </location>
</feature>
<evidence type="ECO:0000313" key="11">
    <source>
        <dbReference type="EMBL" id="KAG9346994.1"/>
    </source>
</evidence>
<gene>
    <name evidence="11" type="ORF">JZ751_005921</name>
</gene>
<dbReference type="GO" id="GO:0030674">
    <property type="term" value="F:protein-macromolecule adaptor activity"/>
    <property type="evidence" value="ECO:0007669"/>
    <property type="project" value="TreeGrafter"/>
</dbReference>
<dbReference type="GO" id="GO:0005577">
    <property type="term" value="C:fibrinogen complex"/>
    <property type="evidence" value="ECO:0007669"/>
    <property type="project" value="TreeGrafter"/>
</dbReference>
<dbReference type="InterPro" id="IPR037579">
    <property type="entry name" value="FIB_ANG-like"/>
</dbReference>
<dbReference type="SMART" id="SM00186">
    <property type="entry name" value="FBG"/>
    <property type="match status" value="1"/>
</dbReference>
<accession>A0A8T2P3D4</accession>
<dbReference type="InterPro" id="IPR036056">
    <property type="entry name" value="Fibrinogen-like_C"/>
</dbReference>
<dbReference type="GO" id="GO:0005201">
    <property type="term" value="F:extracellular matrix structural constituent"/>
    <property type="evidence" value="ECO:0007669"/>
    <property type="project" value="TreeGrafter"/>
</dbReference>
<dbReference type="AlphaFoldDB" id="A0A8T2P3D4"/>
<dbReference type="PROSITE" id="PS51406">
    <property type="entry name" value="FIBRINOGEN_C_2"/>
    <property type="match status" value="1"/>
</dbReference>
<dbReference type="InterPro" id="IPR014716">
    <property type="entry name" value="Fibrinogen_a/b/g_C_1"/>
</dbReference>
<dbReference type="GO" id="GO:0042730">
    <property type="term" value="P:fibrinolysis"/>
    <property type="evidence" value="ECO:0007669"/>
    <property type="project" value="TreeGrafter"/>
</dbReference>
<comment type="caution">
    <text evidence="11">The sequence shown here is derived from an EMBL/GenBank/DDBJ whole genome shotgun (WGS) entry which is preliminary data.</text>
</comment>
<comment type="subcellular location">
    <subcellularLocation>
        <location evidence="1">Secreted</location>
    </subcellularLocation>
</comment>
<dbReference type="Gene3D" id="4.10.530.10">
    <property type="entry name" value="Gamma-fibrinogen Carboxyl Terminal Fragment, domain 2"/>
    <property type="match status" value="1"/>
</dbReference>
<dbReference type="PANTHER" id="PTHR47221:SF8">
    <property type="entry name" value="FIBRINOGEN LIKE 1A"/>
    <property type="match status" value="1"/>
</dbReference>
<evidence type="ECO:0000256" key="6">
    <source>
        <dbReference type="ARBA" id="ARBA00023157"/>
    </source>
</evidence>
<organism evidence="11 12">
    <name type="scientific">Albula glossodonta</name>
    <name type="common">roundjaw bonefish</name>
    <dbReference type="NCBI Taxonomy" id="121402"/>
    <lineage>
        <taxon>Eukaryota</taxon>
        <taxon>Metazoa</taxon>
        <taxon>Chordata</taxon>
        <taxon>Craniata</taxon>
        <taxon>Vertebrata</taxon>
        <taxon>Euteleostomi</taxon>
        <taxon>Actinopterygii</taxon>
        <taxon>Neopterygii</taxon>
        <taxon>Teleostei</taxon>
        <taxon>Albuliformes</taxon>
        <taxon>Albulidae</taxon>
        <taxon>Albula</taxon>
    </lineage>
</organism>
<evidence type="ECO:0000256" key="8">
    <source>
        <dbReference type="ARBA" id="ARBA00049639"/>
    </source>
</evidence>
<dbReference type="GO" id="GO:0072377">
    <property type="term" value="P:blood coagulation, common pathway"/>
    <property type="evidence" value="ECO:0007669"/>
    <property type="project" value="TreeGrafter"/>
</dbReference>
<comment type="subunit">
    <text evidence="9">Homodimer. Interacts (via the Fibrinogen C-terminal domain) with LAG3 (via Ig-like domains 1 and 2).</text>
</comment>